<reference evidence="15" key="1">
    <citation type="submission" date="2016-10" db="EMBL/GenBank/DDBJ databases">
        <authorList>
            <person name="Varghese N."/>
            <person name="Submissions S."/>
        </authorList>
    </citation>
    <scope>NUCLEOTIDE SEQUENCE [LARGE SCALE GENOMIC DNA]</scope>
    <source>
        <strain evidence="15">Nm10</strain>
    </source>
</reference>
<evidence type="ECO:0000256" key="3">
    <source>
        <dbReference type="ARBA" id="ARBA00022490"/>
    </source>
</evidence>
<evidence type="ECO:0000313" key="12">
    <source>
        <dbReference type="EMBL" id="SEP81087.1"/>
    </source>
</evidence>
<comment type="function">
    <text evidence="6 7">Associates with the EF-Tu.GDP complex and induces the exchange of GDP to GTP. It remains bound to the aminoacyl-tRNA.EF-Tu.GTP complex up to the GTP hydrolysis stage on the ribosome.</text>
</comment>
<keyword evidence="4 6" id="KW-0251">Elongation factor</keyword>
<evidence type="ECO:0000256" key="6">
    <source>
        <dbReference type="HAMAP-Rule" id="MF_00050"/>
    </source>
</evidence>
<dbReference type="EMBL" id="FOFX01000005">
    <property type="protein sequence ID" value="SEP81087.1"/>
    <property type="molecule type" value="Genomic_DNA"/>
</dbReference>
<reference evidence="13 16" key="3">
    <citation type="submission" date="2017-09" db="EMBL/GenBank/DDBJ databases">
        <authorList>
            <person name="Ehlers B."/>
            <person name="Leendertz F.H."/>
        </authorList>
    </citation>
    <scope>NUCLEOTIDE SEQUENCE [LARGE SCALE GENOMIC DNA]</scope>
    <source>
        <strain evidence="13 16">Nm42</strain>
    </source>
</reference>
<dbReference type="InterPro" id="IPR009060">
    <property type="entry name" value="UBA-like_sf"/>
</dbReference>
<dbReference type="InterPro" id="IPR001816">
    <property type="entry name" value="Transl_elong_EFTs/EF1B"/>
</dbReference>
<dbReference type="Gene3D" id="3.30.479.20">
    <property type="entry name" value="Elongation factor Ts, dimerisation domain"/>
    <property type="match status" value="2"/>
</dbReference>
<evidence type="ECO:0000256" key="7">
    <source>
        <dbReference type="RuleBase" id="RU000642"/>
    </source>
</evidence>
<organism evidence="10 17">
    <name type="scientific">Nitrosomonas ureae</name>
    <dbReference type="NCBI Taxonomy" id="44577"/>
    <lineage>
        <taxon>Bacteria</taxon>
        <taxon>Pseudomonadati</taxon>
        <taxon>Pseudomonadota</taxon>
        <taxon>Betaproteobacteria</taxon>
        <taxon>Nitrosomonadales</taxon>
        <taxon>Nitrosomonadaceae</taxon>
        <taxon>Nitrosomonas</taxon>
    </lineage>
</organism>
<dbReference type="SUPFAM" id="SSF46934">
    <property type="entry name" value="UBA-like"/>
    <property type="match status" value="1"/>
</dbReference>
<reference evidence="11 14" key="2">
    <citation type="submission" date="2016-10" db="EMBL/GenBank/DDBJ databases">
        <authorList>
            <person name="de Groot N.N."/>
        </authorList>
    </citation>
    <scope>NUCLEOTIDE SEQUENCE [LARGE SCALE GENOMIC DNA]</scope>
    <source>
        <strain evidence="11">Nm10</strain>
        <strain evidence="12 14">Nm9</strain>
    </source>
</reference>
<accession>A0A0S3AH94</accession>
<gene>
    <name evidence="6" type="primary">tsf</name>
    <name evidence="10" type="ORF">C8R28_104813</name>
    <name evidence="11" type="ORF">SAMN05216406_10675</name>
    <name evidence="12" type="ORF">SAMN05421510_100554</name>
    <name evidence="13" type="ORF">SAMN06297164_1405</name>
</gene>
<evidence type="ECO:0000313" key="17">
    <source>
        <dbReference type="Proteomes" id="UP000244110"/>
    </source>
</evidence>
<keyword evidence="15" id="KW-1185">Reference proteome</keyword>
<evidence type="ECO:0000256" key="2">
    <source>
        <dbReference type="ARBA" id="ARBA00016956"/>
    </source>
</evidence>
<dbReference type="FunFam" id="1.10.286.20:FF:000001">
    <property type="entry name" value="Elongation factor Ts"/>
    <property type="match status" value="1"/>
</dbReference>
<name>A0A0S3AH94_9PROT</name>
<evidence type="ECO:0000256" key="5">
    <source>
        <dbReference type="ARBA" id="ARBA00022917"/>
    </source>
</evidence>
<dbReference type="Pfam" id="PF00889">
    <property type="entry name" value="EF_TS"/>
    <property type="match status" value="1"/>
</dbReference>
<evidence type="ECO:0000313" key="11">
    <source>
        <dbReference type="EMBL" id="SDT86544.1"/>
    </source>
</evidence>
<evidence type="ECO:0000313" key="15">
    <source>
        <dbReference type="Proteomes" id="UP000182882"/>
    </source>
</evidence>
<comment type="similarity">
    <text evidence="1 6 7">Belongs to the EF-Ts family.</text>
</comment>
<evidence type="ECO:0000313" key="16">
    <source>
        <dbReference type="Proteomes" id="UP000219335"/>
    </source>
</evidence>
<dbReference type="InterPro" id="IPR014039">
    <property type="entry name" value="Transl_elong_EFTs/EF1B_dimer"/>
</dbReference>
<feature type="domain" description="Translation elongation factor EFTs/EF1B dimerisation" evidence="9">
    <location>
        <begin position="73"/>
        <end position="273"/>
    </location>
</feature>
<dbReference type="EMBL" id="QAOL01000048">
    <property type="protein sequence ID" value="PTQ79555.1"/>
    <property type="molecule type" value="Genomic_DNA"/>
</dbReference>
<dbReference type="EMBL" id="OCMU01000001">
    <property type="protein sequence ID" value="SOD17921.1"/>
    <property type="molecule type" value="Genomic_DNA"/>
</dbReference>
<dbReference type="FunFam" id="1.10.8.10:FF:000001">
    <property type="entry name" value="Elongation factor Ts"/>
    <property type="match status" value="1"/>
</dbReference>
<dbReference type="Proteomes" id="UP000182882">
    <property type="component" value="Unassembled WGS sequence"/>
</dbReference>
<dbReference type="PROSITE" id="PS01127">
    <property type="entry name" value="EF_TS_2"/>
    <property type="match status" value="1"/>
</dbReference>
<keyword evidence="5 6" id="KW-0648">Protein biosynthesis</keyword>
<evidence type="ECO:0000313" key="13">
    <source>
        <dbReference type="EMBL" id="SOD17921.1"/>
    </source>
</evidence>
<sequence>MAEITASMVKELREMTGLGMMECKKALAETGGDMRAAEDLLRIKSGAKASKAAGRVAAEGVIGAYISADRKCGALIEVNCETDFVARNEDIITFAKSLAELSATKNILDTAALSDANLPSGETVEAVRKALIMKLGENISIRRCGRHVTQGQLAHYLHGTKIGVMVDFTGGDESLGKDLAMHIAASKPMCVSKEQVSADTLAHEREIFTAQAAESGKPENIIEKMVDGRIAKYLAEITLLGQPFVKDPEQTIEKLLAQKSAKVNAFTMFVVGEGIEKKTENFADEVKAQMEQAK</sequence>
<evidence type="ECO:0000313" key="14">
    <source>
        <dbReference type="Proteomes" id="UP000181998"/>
    </source>
</evidence>
<dbReference type="HAMAP" id="MF_00050">
    <property type="entry name" value="EF_Ts"/>
    <property type="match status" value="1"/>
</dbReference>
<dbReference type="RefSeq" id="WP_062558241.1">
    <property type="nucleotide sequence ID" value="NZ_CP013341.1"/>
</dbReference>
<keyword evidence="3 6" id="KW-0963">Cytoplasm</keyword>
<dbReference type="Proteomes" id="UP000219335">
    <property type="component" value="Unassembled WGS sequence"/>
</dbReference>
<dbReference type="GO" id="GO:0003746">
    <property type="term" value="F:translation elongation factor activity"/>
    <property type="evidence" value="ECO:0007669"/>
    <property type="project" value="UniProtKB-UniRule"/>
</dbReference>
<dbReference type="PANTHER" id="PTHR11741:SF0">
    <property type="entry name" value="ELONGATION FACTOR TS, MITOCHONDRIAL"/>
    <property type="match status" value="1"/>
</dbReference>
<evidence type="ECO:0000256" key="4">
    <source>
        <dbReference type="ARBA" id="ARBA00022768"/>
    </source>
</evidence>
<feature type="region of interest" description="Involved in Mg(2+) ion dislocation from EF-Tu" evidence="6">
    <location>
        <begin position="82"/>
        <end position="85"/>
    </location>
</feature>
<dbReference type="STRING" id="44577.ATY38_04420"/>
<dbReference type="OrthoDB" id="9808348at2"/>
<evidence type="ECO:0000256" key="8">
    <source>
        <dbReference type="RuleBase" id="RU000643"/>
    </source>
</evidence>
<dbReference type="NCBIfam" id="TIGR00116">
    <property type="entry name" value="tsf"/>
    <property type="match status" value="1"/>
</dbReference>
<dbReference type="Proteomes" id="UP000244110">
    <property type="component" value="Unassembled WGS sequence"/>
</dbReference>
<dbReference type="PROSITE" id="PS01126">
    <property type="entry name" value="EF_TS_1"/>
    <property type="match status" value="1"/>
</dbReference>
<dbReference type="KEGG" id="nur:ATY38_04420"/>
<dbReference type="InterPro" id="IPR018101">
    <property type="entry name" value="Transl_elong_Ts_CS"/>
</dbReference>
<dbReference type="AlphaFoldDB" id="A0A0S3AH94"/>
<protein>
    <recommendedName>
        <fullName evidence="2 6">Elongation factor Ts</fullName>
        <shortName evidence="6">EF-Ts</shortName>
    </recommendedName>
</protein>
<dbReference type="InterPro" id="IPR036402">
    <property type="entry name" value="EF-Ts_dimer_sf"/>
</dbReference>
<proteinExistence type="inferred from homology"/>
<reference evidence="10 17" key="4">
    <citation type="submission" date="2018-04" db="EMBL/GenBank/DDBJ databases">
        <title>Active sludge and wastewater microbial communities from Klosterneuburg, Austria.</title>
        <authorList>
            <person name="Wagner M."/>
        </authorList>
    </citation>
    <scope>NUCLEOTIDE SEQUENCE [LARGE SCALE GENOMIC DNA]</scope>
    <source>
        <strain evidence="10 17">Nm4</strain>
    </source>
</reference>
<evidence type="ECO:0000313" key="10">
    <source>
        <dbReference type="EMBL" id="PTQ79555.1"/>
    </source>
</evidence>
<dbReference type="EMBL" id="FNLN01000006">
    <property type="protein sequence ID" value="SDT86544.1"/>
    <property type="molecule type" value="Genomic_DNA"/>
</dbReference>
<dbReference type="CDD" id="cd14275">
    <property type="entry name" value="UBA_EF-Ts"/>
    <property type="match status" value="1"/>
</dbReference>
<evidence type="ECO:0000259" key="9">
    <source>
        <dbReference type="Pfam" id="PF00889"/>
    </source>
</evidence>
<dbReference type="Gene3D" id="1.10.286.20">
    <property type="match status" value="1"/>
</dbReference>
<dbReference type="PANTHER" id="PTHR11741">
    <property type="entry name" value="ELONGATION FACTOR TS"/>
    <property type="match status" value="1"/>
</dbReference>
<dbReference type="SUPFAM" id="SSF54713">
    <property type="entry name" value="Elongation factor Ts (EF-Ts), dimerisation domain"/>
    <property type="match status" value="2"/>
</dbReference>
<dbReference type="GO" id="GO:0005737">
    <property type="term" value="C:cytoplasm"/>
    <property type="evidence" value="ECO:0007669"/>
    <property type="project" value="UniProtKB-SubCell"/>
</dbReference>
<dbReference type="Gene3D" id="1.10.8.10">
    <property type="entry name" value="DNA helicase RuvA subunit, C-terminal domain"/>
    <property type="match status" value="1"/>
</dbReference>
<evidence type="ECO:0000256" key="1">
    <source>
        <dbReference type="ARBA" id="ARBA00005532"/>
    </source>
</evidence>
<comment type="subcellular location">
    <subcellularLocation>
        <location evidence="6 8">Cytoplasm</location>
    </subcellularLocation>
</comment>
<dbReference type="Proteomes" id="UP000181998">
    <property type="component" value="Unassembled WGS sequence"/>
</dbReference>